<dbReference type="SUPFAM" id="SSF47336">
    <property type="entry name" value="ACP-like"/>
    <property type="match status" value="1"/>
</dbReference>
<proteinExistence type="inferred from homology"/>
<dbReference type="Pfam" id="PF00501">
    <property type="entry name" value="AMP-binding"/>
    <property type="match status" value="1"/>
</dbReference>
<evidence type="ECO:0000256" key="5">
    <source>
        <dbReference type="HAMAP-Rule" id="MF_02247"/>
    </source>
</evidence>
<comment type="caution">
    <text evidence="8">The sequence shown here is derived from an EMBL/GenBank/DDBJ whole genome shotgun (WGS) entry which is preliminary data.</text>
</comment>
<dbReference type="AlphaFoldDB" id="A0A1S1LF81"/>
<dbReference type="Gene3D" id="3.40.50.12780">
    <property type="entry name" value="N-terminal domain of ligase-like"/>
    <property type="match status" value="1"/>
</dbReference>
<dbReference type="PANTHER" id="PTHR43272:SF33">
    <property type="entry name" value="AMP-BINDING DOMAIN-CONTAINING PROTEIN-RELATED"/>
    <property type="match status" value="1"/>
</dbReference>
<keyword evidence="3 5" id="KW-0547">Nucleotide-binding</keyword>
<keyword evidence="5" id="KW-0521">NADP</keyword>
<dbReference type="Gene3D" id="1.10.1200.10">
    <property type="entry name" value="ACP-like"/>
    <property type="match status" value="1"/>
</dbReference>
<dbReference type="InterPro" id="IPR036736">
    <property type="entry name" value="ACP-like_sf"/>
</dbReference>
<dbReference type="RefSeq" id="WP_057968167.1">
    <property type="nucleotide sequence ID" value="NZ_MLII01000005.1"/>
</dbReference>
<keyword evidence="5" id="KW-0560">Oxidoreductase</keyword>
<comment type="caution">
    <text evidence="5">Lacks conserved residue(s) required for the propagation of feature annotation.</text>
</comment>
<feature type="binding site" evidence="5">
    <location>
        <begin position="878"/>
        <end position="880"/>
    </location>
    <ligand>
        <name>NADP(+)</name>
        <dbReference type="ChEBI" id="CHEBI:58349"/>
    </ligand>
</feature>
<feature type="binding site" evidence="5">
    <location>
        <position position="812"/>
    </location>
    <ligand>
        <name>NADP(+)</name>
        <dbReference type="ChEBI" id="CHEBI:58349"/>
    </ligand>
</feature>
<feature type="binding site" evidence="5">
    <location>
        <position position="514"/>
    </location>
    <ligand>
        <name>AMP</name>
        <dbReference type="ChEBI" id="CHEBI:456215"/>
    </ligand>
</feature>
<accession>A0A1S1LF81</accession>
<evidence type="ECO:0000256" key="2">
    <source>
        <dbReference type="ARBA" id="ARBA00022553"/>
    </source>
</evidence>
<dbReference type="Pfam" id="PF07993">
    <property type="entry name" value="NAD_binding_4"/>
    <property type="match status" value="1"/>
</dbReference>
<gene>
    <name evidence="5" type="primary">car</name>
    <name evidence="8" type="ORF">BKG82_23805</name>
</gene>
<feature type="binding site" evidence="5">
    <location>
        <position position="952"/>
    </location>
    <ligand>
        <name>NADP(+)</name>
        <dbReference type="ChEBI" id="CHEBI:58349"/>
    </ligand>
</feature>
<dbReference type="PROSITE" id="PS00455">
    <property type="entry name" value="AMP_BINDING"/>
    <property type="match status" value="1"/>
</dbReference>
<dbReference type="PANTHER" id="PTHR43272">
    <property type="entry name" value="LONG-CHAIN-FATTY-ACID--COA LIGASE"/>
    <property type="match status" value="1"/>
</dbReference>
<name>A0A1S1LF81_MYCCH</name>
<dbReference type="GO" id="GO:0016620">
    <property type="term" value="F:oxidoreductase activity, acting on the aldehyde or oxo group of donors, NAD or NADP as acceptor"/>
    <property type="evidence" value="ECO:0007669"/>
    <property type="project" value="UniProtKB-UniRule"/>
</dbReference>
<keyword evidence="1 5" id="KW-0596">Phosphopantetheine</keyword>
<dbReference type="GO" id="GO:0031177">
    <property type="term" value="F:phosphopantetheine binding"/>
    <property type="evidence" value="ECO:0007669"/>
    <property type="project" value="UniProtKB-UniRule"/>
</dbReference>
<feature type="binding site" evidence="5">
    <location>
        <position position="956"/>
    </location>
    <ligand>
        <name>NADP(+)</name>
        <dbReference type="ChEBI" id="CHEBI:58349"/>
    </ligand>
</feature>
<dbReference type="Pfam" id="PF00550">
    <property type="entry name" value="PP-binding"/>
    <property type="match status" value="1"/>
</dbReference>
<dbReference type="EC" id="1.2.1.-" evidence="5"/>
<dbReference type="CDD" id="cd17632">
    <property type="entry name" value="AFD_CAR-like"/>
    <property type="match status" value="1"/>
</dbReference>
<feature type="modified residue" description="O-(pantetheine 4'-phosphoryl)serine" evidence="5">
    <location>
        <position position="688"/>
    </location>
</feature>
<keyword evidence="2 5" id="KW-0597">Phosphoprotein</keyword>
<dbReference type="PROSITE" id="PS50075">
    <property type="entry name" value="CARRIER"/>
    <property type="match status" value="1"/>
</dbReference>
<reference evidence="8 9" key="1">
    <citation type="submission" date="2016-10" db="EMBL/GenBank/DDBJ databases">
        <title>Evaluation of Human, Veterinary and Environmental Mycobacterium chelonae Isolates by Core Genome Phylogenomic Analysis, Targeted Gene Comparison, and Anti-microbial Susceptibility Patterns: A Tale of Mistaken Identities.</title>
        <authorList>
            <person name="Fogelson S.B."/>
            <person name="Camus A.C."/>
            <person name="Lorenz W."/>
            <person name="Vasireddy R."/>
            <person name="Vasireddy S."/>
            <person name="Smith T."/>
            <person name="Brown-Elliott B.A."/>
            <person name="Wallace R.J.Jr."/>
            <person name="Hasan N.A."/>
            <person name="Reischl U."/>
            <person name="Sanchez S."/>
        </authorList>
    </citation>
    <scope>NUCLEOTIDE SEQUENCE [LARGE SCALE GENOMIC DNA]</scope>
    <source>
        <strain evidence="8 9">15515</strain>
    </source>
</reference>
<dbReference type="Pfam" id="PF23562">
    <property type="entry name" value="AMP-binding_C_3"/>
    <property type="match status" value="1"/>
</dbReference>
<dbReference type="NCBIfam" id="NF041592">
    <property type="entry name" value="carboxyl_red"/>
    <property type="match status" value="1"/>
</dbReference>
<dbReference type="EMBL" id="MLIQ01000024">
    <property type="protein sequence ID" value="OHU49738.1"/>
    <property type="molecule type" value="Genomic_DNA"/>
</dbReference>
<feature type="binding site" evidence="5">
    <location>
        <position position="822"/>
    </location>
    <ligand>
        <name>NADP(+)</name>
        <dbReference type="ChEBI" id="CHEBI:58349"/>
    </ligand>
</feature>
<feature type="binding site" evidence="5">
    <location>
        <begin position="785"/>
        <end position="788"/>
    </location>
    <ligand>
        <name>NADP(+)</name>
        <dbReference type="ChEBI" id="CHEBI:58349"/>
    </ligand>
</feature>
<feature type="binding site" evidence="5">
    <location>
        <position position="394"/>
    </location>
    <ligand>
        <name>AMP</name>
        <dbReference type="ChEBI" id="CHEBI:456215"/>
    </ligand>
</feature>
<feature type="binding site" evidence="5">
    <location>
        <position position="979"/>
    </location>
    <ligand>
        <name>NADP(+)</name>
        <dbReference type="ChEBI" id="CHEBI:58349"/>
    </ligand>
</feature>
<feature type="binding site" evidence="5">
    <location>
        <position position="918"/>
    </location>
    <ligand>
        <name>NADP(+)</name>
        <dbReference type="ChEBI" id="CHEBI:58349"/>
    </ligand>
</feature>
<feature type="binding site" evidence="5">
    <location>
        <position position="420"/>
    </location>
    <ligand>
        <name>AMP</name>
        <dbReference type="ChEBI" id="CHEBI:456215"/>
    </ligand>
</feature>
<evidence type="ECO:0000313" key="9">
    <source>
        <dbReference type="Proteomes" id="UP000180043"/>
    </source>
</evidence>
<dbReference type="InterPro" id="IPR020845">
    <property type="entry name" value="AMP-binding_CS"/>
</dbReference>
<dbReference type="SUPFAM" id="SSF51735">
    <property type="entry name" value="NAD(P)-binding Rossmann-fold domains"/>
    <property type="match status" value="1"/>
</dbReference>
<comment type="domain">
    <text evidence="5">The N-terminal domain likely catalyzes substrate activation by formation of an initial acyl-AMP intermediate, the central region contains the phosphopantetheine attachment site, and the C-terminal domain catalyzes the reduction by NADPH of the intermediate thioester formed from the attack of the phosphopantetheine thiol at the carbonyl carbon of acyl-AMP.</text>
</comment>
<dbReference type="GO" id="GO:0004467">
    <property type="term" value="F:long-chain fatty acid-CoA ligase activity"/>
    <property type="evidence" value="ECO:0007669"/>
    <property type="project" value="TreeGrafter"/>
</dbReference>
<organism evidence="8 9">
    <name type="scientific">Mycobacteroides chelonae</name>
    <name type="common">Mycobacterium chelonae</name>
    <dbReference type="NCBI Taxonomy" id="1774"/>
    <lineage>
        <taxon>Bacteria</taxon>
        <taxon>Bacillati</taxon>
        <taxon>Actinomycetota</taxon>
        <taxon>Actinomycetes</taxon>
        <taxon>Mycobacteriales</taxon>
        <taxon>Mycobacteriaceae</taxon>
        <taxon>Mycobacteroides</taxon>
    </lineage>
</organism>
<evidence type="ECO:0000259" key="7">
    <source>
        <dbReference type="PROSITE" id="PS50075"/>
    </source>
</evidence>
<sequence length="1173" mass="128705">MTAHTQANYDTDAAALATKLFESDPQFRAARPDPEVMDSLLVPGLRLSQVLHALLTGYAERPVMGFRSRESVTDPATGRTVDRLLPAFETITYGQLLDNISAILAEWQHGENRIGADDFVATIGFSSPDYVTLDLATLMNGSVSIPLQHNASVTQLRMMLEETSPRLVAASADCLDLAVEAALGLTDLQRVVVFDYRPDTDDHREKLAAARERLQAAGMRVVVEPLAEVIANGRRLPEPVLYTAGDDQRTALIMYTSGSTGAPKGAMFTEWTVTRFWSSGAAPNRDTPIINVNFLPLNHLAGRVGLLTAFIPGGTCYFVPESDLSTLFEDWQLARPTHMGVVPRVVDMLFQHYQTRVDALIAEGAEAASADRTAKAELREDVLGGRVVAGMLATAPLSPEMKTFLESSLNFHLLDLYGLTEVGGVFRDGKISRPPVLDYKLIDVPELGYYTTDKPHPRGELLVKSATATPGYYKRPDVTAEVFDADGYYRTGDVMAEIAPDELVYVDRRNNVIKLAQGEFVAVANLETVYVGAPLVRQIFVYGNSERAYLLAVIVPTEEALRAHPDPVDLKNSIRESLQRTARVSHLHSYELPADFIIETTPFSIESGMLAAVGKPIRPKMIEHYGDRLEQLYADLAEARVQELRQLRDTAQQRPVIETVTEAAQALLGMSSDAVRPDHHFIDLGGDSLSALTFSNLLRDLFDVEVPVGVITGPAADLRKLAAYVEGARESGAATAASVHGSDVTVINANELTLDKFIDAETLSSAAELERFSGAVGTVLLTGANGYLGRFLCLEWLQRLAQSGGQLICLVRGDDDDDALARLEAAYGHTDQALLDEFRALARRHLRVIAADITQPRLGIDDATWEQLAREVDKIVHPAALVNHVLPYNQLFGPNVLGTAEVIRLALTTRIKPVTYLSTMAVAMAVPDFDEDGDIRTVSPIRHIGPGYANGYANSKWAGEVLLREAYDLCGLPVSVFRSDMILTHRQYSGQLNVTDAFTRMLLSLVLTGIAPRSFYQGDGDGSRPRAHYEGLPVDFVTEAITTLGLANSEGFRSYDVMNPHDDGISVDTFVDWLVEDGHTIDIIDDYDEWLSRFETALRGLPDDQRRSSVLPLLDAYRTPGRPRRGADTPTDQFRKAVQNYKIGSDDDSADIPHIDHALITKYISDLRAHGLL</sequence>
<evidence type="ECO:0000256" key="4">
    <source>
        <dbReference type="ARBA" id="ARBA00022840"/>
    </source>
</evidence>
<dbReference type="InterPro" id="IPR020806">
    <property type="entry name" value="PKS_PP-bd"/>
</dbReference>
<feature type="domain" description="Carrier" evidence="7">
    <location>
        <begin position="654"/>
        <end position="729"/>
    </location>
</feature>
<evidence type="ECO:0000256" key="6">
    <source>
        <dbReference type="SAM" id="Coils"/>
    </source>
</evidence>
<evidence type="ECO:0000256" key="3">
    <source>
        <dbReference type="ARBA" id="ARBA00022741"/>
    </source>
</evidence>
<dbReference type="InterPro" id="IPR042099">
    <property type="entry name" value="ANL_N_sf"/>
</dbReference>
<dbReference type="GO" id="GO:0050661">
    <property type="term" value="F:NADP binding"/>
    <property type="evidence" value="ECO:0007669"/>
    <property type="project" value="UniProtKB-UniRule"/>
</dbReference>
<dbReference type="InterPro" id="IPR013120">
    <property type="entry name" value="FAR_NAD-bd"/>
</dbReference>
<dbReference type="InterPro" id="IPR046407">
    <property type="entry name" value="CAR"/>
</dbReference>
<feature type="binding site" evidence="5">
    <location>
        <position position="299"/>
    </location>
    <ligand>
        <name>AMP</name>
        <dbReference type="ChEBI" id="CHEBI:456215"/>
    </ligand>
</feature>
<dbReference type="InterPro" id="IPR010080">
    <property type="entry name" value="Thioester_reductase-like_dom"/>
</dbReference>
<dbReference type="SUPFAM" id="SSF56801">
    <property type="entry name" value="Acetyl-CoA synthetase-like"/>
    <property type="match status" value="1"/>
</dbReference>
<feature type="coiled-coil region" evidence="6">
    <location>
        <begin position="622"/>
        <end position="654"/>
    </location>
</feature>
<comment type="function">
    <text evidence="5">Catalyzes the ATP- and NADPH-dependent reduction of carboxylic acids to the corresponding aldehydes.</text>
</comment>
<dbReference type="HAMAP" id="MF_02247">
    <property type="entry name" value="Carbox_acid_reduct"/>
    <property type="match status" value="1"/>
</dbReference>
<protein>
    <recommendedName>
        <fullName evidence="5">Carboxylic acid reductase</fullName>
        <shortName evidence="5">CAR</shortName>
        <ecNumber evidence="5">1.2.1.-</ecNumber>
    </recommendedName>
    <alternativeName>
        <fullName evidence="5">ATP/NADPH-dependent carboxylic acid reductase</fullName>
    </alternativeName>
</protein>
<feature type="binding site" evidence="5">
    <location>
        <begin position="505"/>
        <end position="508"/>
    </location>
    <ligand>
        <name>AMP</name>
        <dbReference type="ChEBI" id="CHEBI:456215"/>
    </ligand>
</feature>
<comment type="similarity">
    <text evidence="5">Belongs to the ATP-dependent AMP-binding enzyme family. Carboxylic acid reductase subfamily.</text>
</comment>
<evidence type="ECO:0000256" key="1">
    <source>
        <dbReference type="ARBA" id="ARBA00022450"/>
    </source>
</evidence>
<dbReference type="InterPro" id="IPR009081">
    <property type="entry name" value="PP-bd_ACP"/>
</dbReference>
<comment type="cofactor">
    <cofactor evidence="5">
        <name>pantetheine 4'-phosphate</name>
        <dbReference type="ChEBI" id="CHEBI:47942"/>
    </cofactor>
    <text evidence="5">Binds 1 phosphopantetheine covalently.</text>
</comment>
<keyword evidence="4 5" id="KW-0067">ATP-binding</keyword>
<dbReference type="SMART" id="SM00823">
    <property type="entry name" value="PKS_PP"/>
    <property type="match status" value="1"/>
</dbReference>
<keyword evidence="6" id="KW-0175">Coiled coil</keyword>
<comment type="catalytic activity">
    <reaction evidence="5">
        <text>a carboxylate + ATP + NADPH + H(+) = an aldehyde + AMP + diphosphate + NADP(+)</text>
        <dbReference type="Rhea" id="RHEA:50916"/>
        <dbReference type="ChEBI" id="CHEBI:15378"/>
        <dbReference type="ChEBI" id="CHEBI:17478"/>
        <dbReference type="ChEBI" id="CHEBI:29067"/>
        <dbReference type="ChEBI" id="CHEBI:30616"/>
        <dbReference type="ChEBI" id="CHEBI:33019"/>
        <dbReference type="ChEBI" id="CHEBI:57783"/>
        <dbReference type="ChEBI" id="CHEBI:58349"/>
        <dbReference type="ChEBI" id="CHEBI:456215"/>
    </reaction>
</comment>
<dbReference type="InterPro" id="IPR036291">
    <property type="entry name" value="NAD(P)-bd_dom_sf"/>
</dbReference>
<dbReference type="GO" id="GO:0005524">
    <property type="term" value="F:ATP binding"/>
    <property type="evidence" value="ECO:0007669"/>
    <property type="project" value="UniProtKB-UniRule"/>
</dbReference>
<dbReference type="GO" id="GO:0016020">
    <property type="term" value="C:membrane"/>
    <property type="evidence" value="ECO:0007669"/>
    <property type="project" value="TreeGrafter"/>
</dbReference>
<dbReference type="InterPro" id="IPR000873">
    <property type="entry name" value="AMP-dep_synth/lig_dom"/>
</dbReference>
<dbReference type="Proteomes" id="UP000180043">
    <property type="component" value="Unassembled WGS sequence"/>
</dbReference>
<feature type="binding site" evidence="5">
    <location>
        <position position="493"/>
    </location>
    <ligand>
        <name>AMP</name>
        <dbReference type="ChEBI" id="CHEBI:456215"/>
    </ligand>
</feature>
<dbReference type="NCBIfam" id="TIGR01746">
    <property type="entry name" value="Thioester-redct"/>
    <property type="match status" value="1"/>
</dbReference>
<dbReference type="Gene3D" id="3.40.50.720">
    <property type="entry name" value="NAD(P)-binding Rossmann-like Domain"/>
    <property type="match status" value="1"/>
</dbReference>
<dbReference type="CDD" id="cd05235">
    <property type="entry name" value="SDR_e1"/>
    <property type="match status" value="1"/>
</dbReference>
<feature type="binding site" evidence="5">
    <location>
        <position position="615"/>
    </location>
    <ligand>
        <name>AMP</name>
        <dbReference type="ChEBI" id="CHEBI:456215"/>
    </ligand>
</feature>
<evidence type="ECO:0000313" key="8">
    <source>
        <dbReference type="EMBL" id="OHU49738.1"/>
    </source>
</evidence>